<protein>
    <recommendedName>
        <fullName evidence="4">Lipoprotein</fullName>
    </recommendedName>
</protein>
<dbReference type="PROSITE" id="PS51257">
    <property type="entry name" value="PROKAR_LIPOPROTEIN"/>
    <property type="match status" value="1"/>
</dbReference>
<sequence length="206" mass="23282">MYSMEKDLWLRKLASIILLVASCLVIAGCSGSGAANSNDPPQTDGTTDENLEEIQAVIEKEFTAPDEKFRELNDAAMEAQQAVKDQDEQDNFMKTPVYKDLTDYREDTYALHFTEGGYERFINTGLAFNYSNYDGNFKMTPSNIEIRQSENHPALYHFTYQVNVENEKGETNQYNFEGKANVPEGGKIAEIEFVDKDDLQQELNGG</sequence>
<feature type="chain" id="PRO_5002171450" description="Lipoprotein" evidence="1">
    <location>
        <begin position="35"/>
        <end position="206"/>
    </location>
</feature>
<evidence type="ECO:0000256" key="1">
    <source>
        <dbReference type="SAM" id="SignalP"/>
    </source>
</evidence>
<comment type="caution">
    <text evidence="2">The sequence shown here is derived from an EMBL/GenBank/DDBJ whole genome shotgun (WGS) entry which is preliminary data.</text>
</comment>
<dbReference type="Proteomes" id="UP000031972">
    <property type="component" value="Unassembled WGS sequence"/>
</dbReference>
<evidence type="ECO:0000313" key="2">
    <source>
        <dbReference type="EMBL" id="KIL53060.1"/>
    </source>
</evidence>
<keyword evidence="1" id="KW-0732">Signal</keyword>
<evidence type="ECO:0000313" key="3">
    <source>
        <dbReference type="Proteomes" id="UP000031972"/>
    </source>
</evidence>
<accession>A0A0C2RS52</accession>
<gene>
    <name evidence="2" type="ORF">KR50_03890</name>
</gene>
<proteinExistence type="predicted"/>
<reference evidence="2 3" key="1">
    <citation type="submission" date="2015-01" db="EMBL/GenBank/DDBJ databases">
        <title>Jeotgalibacillus campisalis genome sequencing.</title>
        <authorList>
            <person name="Goh K.M."/>
            <person name="Chan K.-G."/>
            <person name="Yaakop A.S."/>
            <person name="Ee R."/>
            <person name="Gan H.M."/>
            <person name="Chan C.S."/>
        </authorList>
    </citation>
    <scope>NUCLEOTIDE SEQUENCE [LARGE SCALE GENOMIC DNA]</scope>
    <source>
        <strain evidence="2 3">SF-57</strain>
    </source>
</reference>
<dbReference type="EMBL" id="JXRR01000001">
    <property type="protein sequence ID" value="KIL53060.1"/>
    <property type="molecule type" value="Genomic_DNA"/>
</dbReference>
<feature type="signal peptide" evidence="1">
    <location>
        <begin position="1"/>
        <end position="34"/>
    </location>
</feature>
<evidence type="ECO:0008006" key="4">
    <source>
        <dbReference type="Google" id="ProtNLM"/>
    </source>
</evidence>
<dbReference type="PATRIC" id="fig|220754.4.peg.397"/>
<dbReference type="AlphaFoldDB" id="A0A0C2RS52"/>
<name>A0A0C2RS52_9BACL</name>
<organism evidence="2 3">
    <name type="scientific">Jeotgalibacillus campisalis</name>
    <dbReference type="NCBI Taxonomy" id="220754"/>
    <lineage>
        <taxon>Bacteria</taxon>
        <taxon>Bacillati</taxon>
        <taxon>Bacillota</taxon>
        <taxon>Bacilli</taxon>
        <taxon>Bacillales</taxon>
        <taxon>Caryophanaceae</taxon>
        <taxon>Jeotgalibacillus</taxon>
    </lineage>
</organism>
<keyword evidence="3" id="KW-1185">Reference proteome</keyword>